<sequence>MEEVYSMLGYGTPFTTRGGSQESTSGSGTSLNFTSSNEKAVETQRAGRASNKRDKSNASNRSDGPSKRGTVPGHYDLAERRLACPYFQRNPSRYMSRRSCPGPGWKSVHRVKEHLYRKHMQVLQCLRCWEVMWDDAGLYDHLRAAQTCVKRDNGEEEGGSREQKDSLKPVNERRRTSRKKKIGGRYYEYDEKMKTDGPIKELVQCEVFLQREVPRLVRRRLEGIVNANEVIRLVEIVRDCQAEAFCDFRLGNKPQPEHAEMVQDAIEDFSANPTTKGLAAVEGNDQPPPEDLLAQCFIDLAPVTKDNLLREENSERQETFVRERNDMRNENSRRAEDFTRNEDFWGLGQDVTDPWHLQQAHAQQKPGDMFPGISELSPAIFPGAELTGIEVDFMGAAFDGSVFDCGLVDTSFVDDIAQPIPK</sequence>
<dbReference type="AlphaFoldDB" id="A0A9P4I4J5"/>
<dbReference type="EMBL" id="ML978138">
    <property type="protein sequence ID" value="KAF2093348.1"/>
    <property type="molecule type" value="Genomic_DNA"/>
</dbReference>
<feature type="compositionally biased region" description="Low complexity" evidence="1">
    <location>
        <begin position="15"/>
        <end position="30"/>
    </location>
</feature>
<evidence type="ECO:0000313" key="2">
    <source>
        <dbReference type="EMBL" id="KAF2093348.1"/>
    </source>
</evidence>
<evidence type="ECO:0000256" key="1">
    <source>
        <dbReference type="SAM" id="MobiDB-lite"/>
    </source>
</evidence>
<feature type="region of interest" description="Disordered" evidence="1">
    <location>
        <begin position="1"/>
        <end position="75"/>
    </location>
</feature>
<dbReference type="PANTHER" id="PTHR38166">
    <property type="entry name" value="C2H2-TYPE DOMAIN-CONTAINING PROTEIN-RELATED"/>
    <property type="match status" value="1"/>
</dbReference>
<dbReference type="Proteomes" id="UP000799772">
    <property type="component" value="Unassembled WGS sequence"/>
</dbReference>
<name>A0A9P4I4J5_9PEZI</name>
<gene>
    <name evidence="2" type="ORF">NA57DRAFT_81278</name>
</gene>
<dbReference type="PANTHER" id="PTHR38166:SF1">
    <property type="entry name" value="C2H2-TYPE DOMAIN-CONTAINING PROTEIN"/>
    <property type="match status" value="1"/>
</dbReference>
<comment type="caution">
    <text evidence="2">The sequence shown here is derived from an EMBL/GenBank/DDBJ whole genome shotgun (WGS) entry which is preliminary data.</text>
</comment>
<accession>A0A9P4I4J5</accession>
<feature type="compositionally biased region" description="Basic and acidic residues" evidence="1">
    <location>
        <begin position="151"/>
        <end position="174"/>
    </location>
</feature>
<reference evidence="2" key="1">
    <citation type="journal article" date="2020" name="Stud. Mycol.">
        <title>101 Dothideomycetes genomes: a test case for predicting lifestyles and emergence of pathogens.</title>
        <authorList>
            <person name="Haridas S."/>
            <person name="Albert R."/>
            <person name="Binder M."/>
            <person name="Bloem J."/>
            <person name="Labutti K."/>
            <person name="Salamov A."/>
            <person name="Andreopoulos B."/>
            <person name="Baker S."/>
            <person name="Barry K."/>
            <person name="Bills G."/>
            <person name="Bluhm B."/>
            <person name="Cannon C."/>
            <person name="Castanera R."/>
            <person name="Culley D."/>
            <person name="Daum C."/>
            <person name="Ezra D."/>
            <person name="Gonzalez J."/>
            <person name="Henrissat B."/>
            <person name="Kuo A."/>
            <person name="Liang C."/>
            <person name="Lipzen A."/>
            <person name="Lutzoni F."/>
            <person name="Magnuson J."/>
            <person name="Mondo S."/>
            <person name="Nolan M."/>
            <person name="Ohm R."/>
            <person name="Pangilinan J."/>
            <person name="Park H.-J."/>
            <person name="Ramirez L."/>
            <person name="Alfaro M."/>
            <person name="Sun H."/>
            <person name="Tritt A."/>
            <person name="Yoshinaga Y."/>
            <person name="Zwiers L.-H."/>
            <person name="Turgeon B."/>
            <person name="Goodwin S."/>
            <person name="Spatafora J."/>
            <person name="Crous P."/>
            <person name="Grigoriev I."/>
        </authorList>
    </citation>
    <scope>NUCLEOTIDE SEQUENCE</scope>
    <source>
        <strain evidence="2">CBS 133067</strain>
    </source>
</reference>
<organism evidence="2 3">
    <name type="scientific">Rhizodiscina lignyota</name>
    <dbReference type="NCBI Taxonomy" id="1504668"/>
    <lineage>
        <taxon>Eukaryota</taxon>
        <taxon>Fungi</taxon>
        <taxon>Dikarya</taxon>
        <taxon>Ascomycota</taxon>
        <taxon>Pezizomycotina</taxon>
        <taxon>Dothideomycetes</taxon>
        <taxon>Pleosporomycetidae</taxon>
        <taxon>Aulographales</taxon>
        <taxon>Rhizodiscinaceae</taxon>
        <taxon>Rhizodiscina</taxon>
    </lineage>
</organism>
<dbReference type="OrthoDB" id="4738706at2759"/>
<evidence type="ECO:0008006" key="4">
    <source>
        <dbReference type="Google" id="ProtNLM"/>
    </source>
</evidence>
<protein>
    <recommendedName>
        <fullName evidence="4">C2H2-type domain-containing protein</fullName>
    </recommendedName>
</protein>
<keyword evidence="3" id="KW-1185">Reference proteome</keyword>
<feature type="region of interest" description="Disordered" evidence="1">
    <location>
        <begin position="151"/>
        <end position="179"/>
    </location>
</feature>
<evidence type="ECO:0000313" key="3">
    <source>
        <dbReference type="Proteomes" id="UP000799772"/>
    </source>
</evidence>
<proteinExistence type="predicted"/>